<evidence type="ECO:0000259" key="17">
    <source>
        <dbReference type="PROSITE" id="PS50857"/>
    </source>
</evidence>
<dbReference type="EC" id="1.10.3.-" evidence="14"/>
<dbReference type="PIRSF" id="PIRSF000292">
    <property type="entry name" value="Ubi_od_II"/>
    <property type="match status" value="1"/>
</dbReference>
<evidence type="ECO:0000313" key="19">
    <source>
        <dbReference type="EMBL" id="QJC98169.1"/>
    </source>
</evidence>
<comment type="function">
    <text evidence="14">Catalyzes quinol oxidation with the concomitant reduction of oxygen to water. Subunit II transfers the electrons from a quinol to the binuclear center of the catalytic subunit I.</text>
</comment>
<dbReference type="Gene3D" id="1.10.287.90">
    <property type="match status" value="1"/>
</dbReference>
<accession>A0ABX6M1Z9</accession>
<protein>
    <recommendedName>
        <fullName evidence="4 14">Quinol oxidase subunit 2</fullName>
        <ecNumber evidence="14">1.10.3.-</ecNumber>
    </recommendedName>
</protein>
<dbReference type="InterPro" id="IPR045187">
    <property type="entry name" value="CcO_II"/>
</dbReference>
<dbReference type="PANTHER" id="PTHR22888:SF18">
    <property type="entry name" value="CYTOCHROME BO(3) UBIQUINOL OXIDASE SUBUNIT 2"/>
    <property type="match status" value="1"/>
</dbReference>
<dbReference type="PROSITE" id="PS50857">
    <property type="entry name" value="COX2_CUA"/>
    <property type="match status" value="1"/>
</dbReference>
<evidence type="ECO:0000256" key="6">
    <source>
        <dbReference type="ARBA" id="ARBA00022475"/>
    </source>
</evidence>
<feature type="transmembrane region" description="Helical" evidence="16">
    <location>
        <begin position="57"/>
        <end position="81"/>
    </location>
</feature>
<feature type="domain" description="Cytochrome oxidase subunit II copper A binding" evidence="17">
    <location>
        <begin position="140"/>
        <end position="252"/>
    </location>
</feature>
<evidence type="ECO:0000256" key="7">
    <source>
        <dbReference type="ARBA" id="ARBA00022660"/>
    </source>
</evidence>
<feature type="region of interest" description="Disordered" evidence="15">
    <location>
        <begin position="306"/>
        <end position="333"/>
    </location>
</feature>
<keyword evidence="11 16" id="KW-1133">Transmembrane helix</keyword>
<evidence type="ECO:0000256" key="3">
    <source>
        <dbReference type="ARBA" id="ARBA00007866"/>
    </source>
</evidence>
<evidence type="ECO:0000256" key="10">
    <source>
        <dbReference type="ARBA" id="ARBA00022982"/>
    </source>
</evidence>
<comment type="similarity">
    <text evidence="3 14">Belongs to the cytochrome c oxidase subunit 2 family.</text>
</comment>
<evidence type="ECO:0000256" key="8">
    <source>
        <dbReference type="ARBA" id="ARBA00022692"/>
    </source>
</evidence>
<evidence type="ECO:0000256" key="2">
    <source>
        <dbReference type="ARBA" id="ARBA00004651"/>
    </source>
</evidence>
<keyword evidence="10 14" id="KW-0249">Electron transport</keyword>
<gene>
    <name evidence="19" type="primary">qoxA</name>
    <name evidence="19" type="ORF">HC660_37220</name>
</gene>
<evidence type="ECO:0000256" key="15">
    <source>
        <dbReference type="SAM" id="MobiDB-lite"/>
    </source>
</evidence>
<proteinExistence type="inferred from homology"/>
<comment type="subcellular location">
    <subcellularLocation>
        <location evidence="2">Cell membrane</location>
        <topology evidence="2">Multi-pass membrane protein</topology>
    </subcellularLocation>
</comment>
<dbReference type="PROSITE" id="PS50999">
    <property type="entry name" value="COX2_TM"/>
    <property type="match status" value="1"/>
</dbReference>
<evidence type="ECO:0000256" key="5">
    <source>
        <dbReference type="ARBA" id="ARBA00022448"/>
    </source>
</evidence>
<feature type="compositionally biased region" description="Basic and acidic residues" evidence="15">
    <location>
        <begin position="312"/>
        <end position="333"/>
    </location>
</feature>
<evidence type="ECO:0000256" key="14">
    <source>
        <dbReference type="PIRNR" id="PIRNR000292"/>
    </source>
</evidence>
<dbReference type="NCBIfam" id="TIGR01432">
    <property type="entry name" value="QOXA"/>
    <property type="match status" value="1"/>
</dbReference>
<dbReference type="EMBL" id="CP051464">
    <property type="protein sequence ID" value="QJC98169.1"/>
    <property type="molecule type" value="Genomic_DNA"/>
</dbReference>
<keyword evidence="12 14" id="KW-0560">Oxidoreductase</keyword>
<reference evidence="19 20" key="1">
    <citation type="submission" date="2020-04" db="EMBL/GenBank/DDBJ databases">
        <title>Plant growth promoting and environmental Bacillus: genomic and epigenetic comparison.</title>
        <authorList>
            <person name="Reva O.N."/>
            <person name="Lutz S."/>
            <person name="Ahrens C.H."/>
        </authorList>
    </citation>
    <scope>NUCLEOTIDE SEQUENCE [LARGE SCALE GENOMIC DNA]</scope>
    <source>
        <strain evidence="19 20">UCMB5075</strain>
    </source>
</reference>
<keyword evidence="6 14" id="KW-1003">Cell membrane</keyword>
<evidence type="ECO:0000256" key="12">
    <source>
        <dbReference type="ARBA" id="ARBA00023002"/>
    </source>
</evidence>
<dbReference type="Proteomes" id="UP000501048">
    <property type="component" value="Chromosome"/>
</dbReference>
<dbReference type="SUPFAM" id="SSF49503">
    <property type="entry name" value="Cupredoxins"/>
    <property type="match status" value="1"/>
</dbReference>
<dbReference type="InterPro" id="IPR006332">
    <property type="entry name" value="QoxA"/>
</dbReference>
<evidence type="ECO:0000256" key="9">
    <source>
        <dbReference type="ARBA" id="ARBA00022729"/>
    </source>
</evidence>
<dbReference type="InterPro" id="IPR011759">
    <property type="entry name" value="Cyt_c_oxidase_su2_TM_dom"/>
</dbReference>
<evidence type="ECO:0000256" key="16">
    <source>
        <dbReference type="SAM" id="Phobius"/>
    </source>
</evidence>
<name>A0ABX6M1Z9_BACMO</name>
<keyword evidence="8 16" id="KW-0812">Transmembrane</keyword>
<evidence type="ECO:0000259" key="18">
    <source>
        <dbReference type="PROSITE" id="PS50999"/>
    </source>
</evidence>
<dbReference type="InterPro" id="IPR006333">
    <property type="entry name" value="Cyt_o_ubiquinol_oxidase_su2"/>
</dbReference>
<dbReference type="InterPro" id="IPR008972">
    <property type="entry name" value="Cupredoxin"/>
</dbReference>
<evidence type="ECO:0000256" key="1">
    <source>
        <dbReference type="ARBA" id="ARBA00000725"/>
    </source>
</evidence>
<dbReference type="InterPro" id="IPR002429">
    <property type="entry name" value="CcO_II-like_C"/>
</dbReference>
<dbReference type="InterPro" id="IPR036257">
    <property type="entry name" value="Cyt_c_oxidase_su2_TM_sf"/>
</dbReference>
<dbReference type="PANTHER" id="PTHR22888">
    <property type="entry name" value="CYTOCHROME C OXIDASE, SUBUNIT II"/>
    <property type="match status" value="1"/>
</dbReference>
<evidence type="ECO:0000313" key="20">
    <source>
        <dbReference type="Proteomes" id="UP000501048"/>
    </source>
</evidence>
<keyword evidence="20" id="KW-1185">Reference proteome</keyword>
<evidence type="ECO:0000256" key="13">
    <source>
        <dbReference type="ARBA" id="ARBA00023136"/>
    </source>
</evidence>
<dbReference type="SUPFAM" id="SSF81464">
    <property type="entry name" value="Cytochrome c oxidase subunit II-like, transmembrane region"/>
    <property type="match status" value="1"/>
</dbReference>
<keyword evidence="5 14" id="KW-0813">Transport</keyword>
<sequence length="333" mass="37714">MHFRFITSIGRMVIFLFRALKPLLVLALLTVVFVLGGCSNASVLDPKGPVADQQSDLILLSIGFMLFIVGVVFVLFTIILVKYRDRKGKDNGSYNPEIHGNTFLEVVWTVIPILIVIALSVPTVQTIYSLEKAPEATKDKEPLVVYATSVDWKWVFSYPEQDIETVNYLNIPVDRPILFKISSADSMASLWIPQLGGQKYAMAGMLMDQYLQADEVGTYEGRNANFTGEHFADQEFDVNAVTEKDFNSWVKKTQNEAPKLTKEKYDQLMLPENVDELTFSSTHLKYVDHGQDAEYAMEARKRLGYQAVSPHSKTDPFENVKENEFKKSDDTEE</sequence>
<keyword evidence="9" id="KW-0732">Signal</keyword>
<dbReference type="InterPro" id="IPR034227">
    <property type="entry name" value="CuRO_UO_II"/>
</dbReference>
<evidence type="ECO:0000256" key="4">
    <source>
        <dbReference type="ARBA" id="ARBA00016131"/>
    </source>
</evidence>
<dbReference type="Pfam" id="PF02790">
    <property type="entry name" value="COX2_TM"/>
    <property type="match status" value="1"/>
</dbReference>
<feature type="transmembrane region" description="Helical" evidence="16">
    <location>
        <begin position="102"/>
        <end position="121"/>
    </location>
</feature>
<keyword evidence="13 14" id="KW-0472">Membrane</keyword>
<comment type="catalytic activity">
    <reaction evidence="1 14">
        <text>2 a quinol + O2 = 2 a quinone + 2 H2O</text>
        <dbReference type="Rhea" id="RHEA:55376"/>
        <dbReference type="ChEBI" id="CHEBI:15377"/>
        <dbReference type="ChEBI" id="CHEBI:15379"/>
        <dbReference type="ChEBI" id="CHEBI:24646"/>
        <dbReference type="ChEBI" id="CHEBI:132124"/>
    </reaction>
</comment>
<feature type="domain" description="Cytochrome oxidase subunit II transmembrane region profile" evidence="18">
    <location>
        <begin position="35"/>
        <end position="134"/>
    </location>
</feature>
<organism evidence="19 20">
    <name type="scientific">Bacillus mojavensis</name>
    <dbReference type="NCBI Taxonomy" id="72360"/>
    <lineage>
        <taxon>Bacteria</taxon>
        <taxon>Bacillati</taxon>
        <taxon>Bacillota</taxon>
        <taxon>Bacilli</taxon>
        <taxon>Bacillales</taxon>
        <taxon>Bacillaceae</taxon>
        <taxon>Bacillus</taxon>
    </lineage>
</organism>
<evidence type="ECO:0000256" key="11">
    <source>
        <dbReference type="ARBA" id="ARBA00022989"/>
    </source>
</evidence>
<dbReference type="Gene3D" id="2.60.40.420">
    <property type="entry name" value="Cupredoxins - blue copper proteins"/>
    <property type="match status" value="1"/>
</dbReference>
<dbReference type="CDD" id="cd04212">
    <property type="entry name" value="CuRO_UO_II"/>
    <property type="match status" value="1"/>
</dbReference>
<keyword evidence="7 14" id="KW-0679">Respiratory chain</keyword>